<keyword evidence="5" id="KW-0653">Protein transport</keyword>
<dbReference type="GO" id="GO:0005794">
    <property type="term" value="C:Golgi apparatus"/>
    <property type="evidence" value="ECO:0007669"/>
    <property type="project" value="TreeGrafter"/>
</dbReference>
<sequence length="290" mass="33055">MLFYYVLFSQFFFRKPFANRTSTMTTLLQTYEEEYKESVRKINEELTSLRDTLKRDAPSYKAPPSTGVGSRVQRCTHLTSLIKQLKELLTNMEYECNDIPPANRQVAKERVSGYRNTCRQLEEDITKIKTEASAADRQDLIGEQRRTSKAGEEGGADDGDPSRQHRLQMMDNTAKVKEASNTLKKSERLLNETEEIGSQALTTLRTQTEQMNRINETTIAVDEEISEAHRVLNGMRKVMVKHKLILICIILLLVFLIVLSVYLGLSKRNKTVVITPTQTPVDPIPPTDVV</sequence>
<dbReference type="Pfam" id="PF12352">
    <property type="entry name" value="V-SNARE_C"/>
    <property type="match status" value="1"/>
</dbReference>
<evidence type="ECO:0000256" key="9">
    <source>
        <dbReference type="SAM" id="MobiDB-lite"/>
    </source>
</evidence>
<keyword evidence="13" id="KW-1185">Reference proteome</keyword>
<dbReference type="EMBL" id="LR877162">
    <property type="protein sequence ID" value="CAD2220808.1"/>
    <property type="molecule type" value="Genomic_DNA"/>
</dbReference>
<dbReference type="SUPFAM" id="SSF58038">
    <property type="entry name" value="SNARE fusion complex"/>
    <property type="match status" value="1"/>
</dbReference>
<dbReference type="InterPro" id="IPR007705">
    <property type="entry name" value="Vesicle_trsprt_v-SNARE_N"/>
</dbReference>
<dbReference type="SUPFAM" id="SSF47661">
    <property type="entry name" value="t-snare proteins"/>
    <property type="match status" value="1"/>
</dbReference>
<reference evidence="12 13" key="1">
    <citation type="submission" date="2020-08" db="EMBL/GenBank/DDBJ databases">
        <authorList>
            <person name="Newling K."/>
            <person name="Davey J."/>
            <person name="Forrester S."/>
        </authorList>
    </citation>
    <scope>NUCLEOTIDE SEQUENCE [LARGE SCALE GENOMIC DNA]</scope>
    <source>
        <strain evidence="13">Crithidia deanei Carvalho (ATCC PRA-265)</strain>
    </source>
</reference>
<name>A0A7G2CLT1_9TRYP</name>
<feature type="compositionally biased region" description="Basic and acidic residues" evidence="9">
    <location>
        <begin position="133"/>
        <end position="152"/>
    </location>
</feature>
<dbReference type="GO" id="GO:0005484">
    <property type="term" value="F:SNAP receptor activity"/>
    <property type="evidence" value="ECO:0007669"/>
    <property type="project" value="TreeGrafter"/>
</dbReference>
<dbReference type="GO" id="GO:0005789">
    <property type="term" value="C:endoplasmic reticulum membrane"/>
    <property type="evidence" value="ECO:0007669"/>
    <property type="project" value="TreeGrafter"/>
</dbReference>
<dbReference type="OrthoDB" id="430637at2759"/>
<evidence type="ECO:0000259" key="11">
    <source>
        <dbReference type="SMART" id="SM00397"/>
    </source>
</evidence>
<dbReference type="PANTHER" id="PTHR21230">
    <property type="entry name" value="VESICLE TRANSPORT V-SNARE PROTEIN VTI1-RELATED"/>
    <property type="match status" value="1"/>
</dbReference>
<dbReference type="GO" id="GO:0031902">
    <property type="term" value="C:late endosome membrane"/>
    <property type="evidence" value="ECO:0007669"/>
    <property type="project" value="TreeGrafter"/>
</dbReference>
<evidence type="ECO:0000313" key="12">
    <source>
        <dbReference type="EMBL" id="CAD2220808.1"/>
    </source>
</evidence>
<dbReference type="Gene3D" id="1.20.5.110">
    <property type="match status" value="1"/>
</dbReference>
<gene>
    <name evidence="12" type="ORF">ADEAN_000833100</name>
</gene>
<evidence type="ECO:0000256" key="6">
    <source>
        <dbReference type="ARBA" id="ARBA00022989"/>
    </source>
</evidence>
<feature type="domain" description="T-SNARE coiled-coil homology" evidence="11">
    <location>
        <begin position="168"/>
        <end position="235"/>
    </location>
</feature>
<evidence type="ECO:0000256" key="4">
    <source>
        <dbReference type="ARBA" id="ARBA00022692"/>
    </source>
</evidence>
<dbReference type="GO" id="GO:0006886">
    <property type="term" value="P:intracellular protein transport"/>
    <property type="evidence" value="ECO:0007669"/>
    <property type="project" value="InterPro"/>
</dbReference>
<keyword evidence="7" id="KW-0175">Coiled coil</keyword>
<dbReference type="SMART" id="SM00397">
    <property type="entry name" value="t_SNARE"/>
    <property type="match status" value="1"/>
</dbReference>
<dbReference type="GO" id="GO:0000149">
    <property type="term" value="F:SNARE binding"/>
    <property type="evidence" value="ECO:0007669"/>
    <property type="project" value="TreeGrafter"/>
</dbReference>
<comment type="subcellular location">
    <subcellularLocation>
        <location evidence="1">Membrane</location>
        <topology evidence="1">Single-pass type IV membrane protein</topology>
    </subcellularLocation>
</comment>
<comment type="similarity">
    <text evidence="2">Belongs to the VTI1 family.</text>
</comment>
<evidence type="ECO:0000256" key="1">
    <source>
        <dbReference type="ARBA" id="ARBA00004211"/>
    </source>
</evidence>
<keyword evidence="3" id="KW-0813">Transport</keyword>
<evidence type="ECO:0000256" key="3">
    <source>
        <dbReference type="ARBA" id="ARBA00022448"/>
    </source>
</evidence>
<protein>
    <submittedName>
        <fullName evidence="12">Vesicle transport v-SNARE protein N-terminus/Snare region anchored in the vesicle membrane C-terminus, putative</fullName>
    </submittedName>
</protein>
<dbReference type="InterPro" id="IPR000727">
    <property type="entry name" value="T_SNARE_dom"/>
</dbReference>
<evidence type="ECO:0000313" key="13">
    <source>
        <dbReference type="Proteomes" id="UP000515908"/>
    </source>
</evidence>
<dbReference type="Pfam" id="PF05008">
    <property type="entry name" value="V-SNARE"/>
    <property type="match status" value="1"/>
</dbReference>
<dbReference type="Gene3D" id="1.20.58.400">
    <property type="entry name" value="t-snare proteins"/>
    <property type="match status" value="1"/>
</dbReference>
<dbReference type="GO" id="GO:0006906">
    <property type="term" value="P:vesicle fusion"/>
    <property type="evidence" value="ECO:0007669"/>
    <property type="project" value="TreeGrafter"/>
</dbReference>
<dbReference type="PANTHER" id="PTHR21230:SF26">
    <property type="entry name" value="VESICLE TRANSPORT THROUGH INTERACTION WITH T-SNARES HOMOLOG 1A"/>
    <property type="match status" value="1"/>
</dbReference>
<dbReference type="InterPro" id="IPR038407">
    <property type="entry name" value="v-SNARE_N_sf"/>
</dbReference>
<keyword evidence="6 10" id="KW-1133">Transmembrane helix</keyword>
<organism evidence="12 13">
    <name type="scientific">Angomonas deanei</name>
    <dbReference type="NCBI Taxonomy" id="59799"/>
    <lineage>
        <taxon>Eukaryota</taxon>
        <taxon>Discoba</taxon>
        <taxon>Euglenozoa</taxon>
        <taxon>Kinetoplastea</taxon>
        <taxon>Metakinetoplastina</taxon>
        <taxon>Trypanosomatida</taxon>
        <taxon>Trypanosomatidae</taxon>
        <taxon>Strigomonadinae</taxon>
        <taxon>Angomonas</taxon>
    </lineage>
</organism>
<feature type="transmembrane region" description="Helical" evidence="10">
    <location>
        <begin position="244"/>
        <end position="265"/>
    </location>
</feature>
<dbReference type="VEuPathDB" id="TriTrypDB:ADEAN_000833100"/>
<evidence type="ECO:0000256" key="8">
    <source>
        <dbReference type="ARBA" id="ARBA00023136"/>
    </source>
</evidence>
<dbReference type="GO" id="GO:0012507">
    <property type="term" value="C:ER to Golgi transport vesicle membrane"/>
    <property type="evidence" value="ECO:0007669"/>
    <property type="project" value="TreeGrafter"/>
</dbReference>
<evidence type="ECO:0000256" key="7">
    <source>
        <dbReference type="ARBA" id="ARBA00023054"/>
    </source>
</evidence>
<dbReference type="AlphaFoldDB" id="A0A7G2CLT1"/>
<dbReference type="Proteomes" id="UP000515908">
    <property type="component" value="Chromosome 18"/>
</dbReference>
<proteinExistence type="inferred from homology"/>
<keyword evidence="4 10" id="KW-0812">Transmembrane</keyword>
<dbReference type="InterPro" id="IPR010989">
    <property type="entry name" value="SNARE"/>
</dbReference>
<feature type="region of interest" description="Disordered" evidence="9">
    <location>
        <begin position="133"/>
        <end position="164"/>
    </location>
</feature>
<evidence type="ECO:0000256" key="5">
    <source>
        <dbReference type="ARBA" id="ARBA00022927"/>
    </source>
</evidence>
<evidence type="ECO:0000256" key="10">
    <source>
        <dbReference type="SAM" id="Phobius"/>
    </source>
</evidence>
<dbReference type="GO" id="GO:0031201">
    <property type="term" value="C:SNARE complex"/>
    <property type="evidence" value="ECO:0007669"/>
    <property type="project" value="TreeGrafter"/>
</dbReference>
<evidence type="ECO:0000256" key="2">
    <source>
        <dbReference type="ARBA" id="ARBA00006108"/>
    </source>
</evidence>
<accession>A0A7G2CLT1</accession>
<keyword evidence="8 10" id="KW-0472">Membrane</keyword>